<dbReference type="EC" id="3.4.21.120" evidence="16"/>
<dbReference type="SMART" id="SM00042">
    <property type="entry name" value="CUB"/>
    <property type="match status" value="2"/>
</dbReference>
<evidence type="ECO:0000256" key="15">
    <source>
        <dbReference type="ARBA" id="ARBA00055017"/>
    </source>
</evidence>
<evidence type="ECO:0000256" key="1">
    <source>
        <dbReference type="ARBA" id="ARBA00004606"/>
    </source>
</evidence>
<proteinExistence type="inferred from homology"/>
<dbReference type="CDD" id="cd06263">
    <property type="entry name" value="MAM"/>
    <property type="match status" value="1"/>
</dbReference>
<evidence type="ECO:0000256" key="11">
    <source>
        <dbReference type="ARBA" id="ARBA00023157"/>
    </source>
</evidence>
<dbReference type="SUPFAM" id="SSF56487">
    <property type="entry name" value="SRCR-like"/>
    <property type="match status" value="1"/>
</dbReference>
<keyword evidence="29" id="KW-1185">Reference proteome</keyword>
<dbReference type="Pfam" id="PF01390">
    <property type="entry name" value="SEA"/>
    <property type="match status" value="1"/>
</dbReference>
<dbReference type="FunFam" id="2.60.120.290:FF:000005">
    <property type="entry name" value="Procollagen C-endopeptidase enhancer 1"/>
    <property type="match status" value="1"/>
</dbReference>
<dbReference type="SMART" id="SM00200">
    <property type="entry name" value="SEA"/>
    <property type="match status" value="1"/>
</dbReference>
<dbReference type="Gene3D" id="3.10.250.10">
    <property type="entry name" value="SRCR-like domain"/>
    <property type="match status" value="1"/>
</dbReference>
<dbReference type="InterPro" id="IPR036055">
    <property type="entry name" value="LDL_receptor-like_sf"/>
</dbReference>
<evidence type="ECO:0000256" key="13">
    <source>
        <dbReference type="ARBA" id="ARBA00043205"/>
    </source>
</evidence>
<dbReference type="CDD" id="cd00041">
    <property type="entry name" value="CUB"/>
    <property type="match status" value="2"/>
</dbReference>
<evidence type="ECO:0000256" key="3">
    <source>
        <dbReference type="ARBA" id="ARBA00022670"/>
    </source>
</evidence>
<feature type="domain" description="Peptidase S1" evidence="26">
    <location>
        <begin position="796"/>
        <end position="1030"/>
    </location>
</feature>
<dbReference type="GO" id="GO:0009566">
    <property type="term" value="P:fertilization"/>
    <property type="evidence" value="ECO:0007669"/>
    <property type="project" value="UniProtKB-ARBA"/>
</dbReference>
<dbReference type="FunFam" id="2.60.120.200:FF:000128">
    <property type="entry name" value="enteropeptidase isoform X2"/>
    <property type="match status" value="1"/>
</dbReference>
<evidence type="ECO:0000256" key="2">
    <source>
        <dbReference type="ARBA" id="ARBA00009931"/>
    </source>
</evidence>
<dbReference type="PROSITE" id="PS00134">
    <property type="entry name" value="TRYPSIN_HIS"/>
    <property type="match status" value="1"/>
</dbReference>
<dbReference type="PROSITE" id="PS50068">
    <property type="entry name" value="LDLRA_2"/>
    <property type="match status" value="2"/>
</dbReference>
<dbReference type="Gene3D" id="4.10.400.10">
    <property type="entry name" value="Low-density Lipoprotein Receptor"/>
    <property type="match status" value="2"/>
</dbReference>
<evidence type="ECO:0000259" key="24">
    <source>
        <dbReference type="PROSITE" id="PS50024"/>
    </source>
</evidence>
<gene>
    <name evidence="28" type="ORF">PECUL_23A020232</name>
</gene>
<evidence type="ECO:0000259" key="25">
    <source>
        <dbReference type="PROSITE" id="PS50060"/>
    </source>
</evidence>
<evidence type="ECO:0000313" key="28">
    <source>
        <dbReference type="EMBL" id="CAH2219359.1"/>
    </source>
</evidence>
<dbReference type="InterPro" id="IPR000859">
    <property type="entry name" value="CUB_dom"/>
</dbReference>
<feature type="domain" description="MAM" evidence="25">
    <location>
        <begin position="359"/>
        <end position="516"/>
    </location>
</feature>
<dbReference type="Gene3D" id="2.40.10.10">
    <property type="entry name" value="Trypsin-like serine proteases"/>
    <property type="match status" value="2"/>
</dbReference>
<dbReference type="PRINTS" id="PR00722">
    <property type="entry name" value="CHYMOTRYPSIN"/>
</dbReference>
<dbReference type="Pfam" id="PF15494">
    <property type="entry name" value="SRCR_2"/>
    <property type="match status" value="1"/>
</dbReference>
<evidence type="ECO:0000256" key="22">
    <source>
        <dbReference type="SAM" id="Phobius"/>
    </source>
</evidence>
<dbReference type="FunFam" id="2.40.10.10:FF:000003">
    <property type="entry name" value="Transmembrane serine protease 3"/>
    <property type="match status" value="1"/>
</dbReference>
<dbReference type="CDD" id="cd00190">
    <property type="entry name" value="Tryp_SPc"/>
    <property type="match status" value="1"/>
</dbReference>
<feature type="disulfide bond" evidence="19">
    <location>
        <begin position="657"/>
        <end position="669"/>
    </location>
</feature>
<feature type="disulfide bond" evidence="20">
    <location>
        <begin position="769"/>
        <end position="779"/>
    </location>
</feature>
<dbReference type="InterPro" id="IPR033116">
    <property type="entry name" value="TRYPSIN_SER"/>
</dbReference>
<evidence type="ECO:0000256" key="5">
    <source>
        <dbReference type="ARBA" id="ARBA00022737"/>
    </source>
</evidence>
<dbReference type="Gene3D" id="2.60.120.200">
    <property type="match status" value="1"/>
</dbReference>
<dbReference type="InterPro" id="IPR001314">
    <property type="entry name" value="Peptidase_S1A"/>
</dbReference>
<dbReference type="InterPro" id="IPR013320">
    <property type="entry name" value="ConA-like_dom_sf"/>
</dbReference>
<dbReference type="SMART" id="SM00202">
    <property type="entry name" value="SR"/>
    <property type="match status" value="1"/>
</dbReference>
<feature type="transmembrane region" description="Helical" evidence="22">
    <location>
        <begin position="20"/>
        <end position="44"/>
    </location>
</feature>
<dbReference type="PROSITE" id="PS01209">
    <property type="entry name" value="LDLRA_1"/>
    <property type="match status" value="2"/>
</dbReference>
<keyword evidence="9 22" id="KW-1133">Transmembrane helix</keyword>
<keyword evidence="5" id="KW-0677">Repeat</keyword>
<dbReference type="SUPFAM" id="SSF82671">
    <property type="entry name" value="SEA domain"/>
    <property type="match status" value="1"/>
</dbReference>
<dbReference type="InterPro" id="IPR002172">
    <property type="entry name" value="LDrepeatLR_classA_rpt"/>
</dbReference>
<keyword evidence="8" id="KW-0735">Signal-anchor</keyword>
<evidence type="ECO:0000259" key="26">
    <source>
        <dbReference type="PROSITE" id="PS50240"/>
    </source>
</evidence>
<evidence type="ECO:0000256" key="19">
    <source>
        <dbReference type="PROSITE-ProRule" id="PRU00124"/>
    </source>
</evidence>
<evidence type="ECO:0000259" key="23">
    <source>
        <dbReference type="PROSITE" id="PS01180"/>
    </source>
</evidence>
<feature type="disulfide bond" evidence="19">
    <location>
        <begin position="676"/>
        <end position="691"/>
    </location>
</feature>
<dbReference type="PROSITE" id="PS00135">
    <property type="entry name" value="TRYPSIN_SER"/>
    <property type="match status" value="1"/>
</dbReference>
<dbReference type="PROSITE" id="PS50024">
    <property type="entry name" value="SEA"/>
    <property type="match status" value="1"/>
</dbReference>
<dbReference type="Pfam" id="PF00629">
    <property type="entry name" value="MAM"/>
    <property type="match status" value="1"/>
</dbReference>
<dbReference type="Pfam" id="PF00089">
    <property type="entry name" value="Trypsin"/>
    <property type="match status" value="1"/>
</dbReference>
<keyword evidence="4 22" id="KW-0812">Transmembrane</keyword>
<dbReference type="InterPro" id="IPR043504">
    <property type="entry name" value="Peptidase_S1_PA_chymotrypsin"/>
</dbReference>
<dbReference type="PANTHER" id="PTHR24252">
    <property type="entry name" value="ACROSIN-RELATED"/>
    <property type="match status" value="1"/>
</dbReference>
<evidence type="ECO:0000256" key="12">
    <source>
        <dbReference type="ARBA" id="ARBA00023180"/>
    </source>
</evidence>
<dbReference type="PANTHER" id="PTHR24252:SF16">
    <property type="entry name" value="TRANSMEMBRANE SERINE PROTEASE 15"/>
    <property type="match status" value="1"/>
</dbReference>
<evidence type="ECO:0000256" key="10">
    <source>
        <dbReference type="ARBA" id="ARBA00023136"/>
    </source>
</evidence>
<evidence type="ECO:0000256" key="16">
    <source>
        <dbReference type="ARBA" id="ARBA00066609"/>
    </source>
</evidence>
<keyword evidence="6 21" id="KW-0378">Hydrolase</keyword>
<protein>
    <recommendedName>
        <fullName evidence="17">Ovochymase-2</fullName>
        <ecNumber evidence="16">3.4.21.120</ecNumber>
    </recommendedName>
    <alternativeName>
        <fullName evidence="18">Oviductal protease</fullName>
    </alternativeName>
    <alternativeName>
        <fullName evidence="13">Oviductin</fullName>
    </alternativeName>
</protein>
<evidence type="ECO:0000256" key="8">
    <source>
        <dbReference type="ARBA" id="ARBA00022968"/>
    </source>
</evidence>
<keyword evidence="12" id="KW-0325">Glycoprotein</keyword>
<evidence type="ECO:0000313" key="29">
    <source>
        <dbReference type="Proteomes" id="UP001295444"/>
    </source>
</evidence>
<accession>A0AAD1VJJ3</accession>
<evidence type="ECO:0000259" key="27">
    <source>
        <dbReference type="PROSITE" id="PS50287"/>
    </source>
</evidence>
<keyword evidence="3 21" id="KW-0645">Protease</keyword>
<dbReference type="Gene3D" id="3.30.70.960">
    <property type="entry name" value="SEA domain"/>
    <property type="match status" value="1"/>
</dbReference>
<feature type="disulfide bond" evidence="19">
    <location>
        <begin position="664"/>
        <end position="682"/>
    </location>
</feature>
<dbReference type="InterPro" id="IPR001254">
    <property type="entry name" value="Trypsin_dom"/>
</dbReference>
<comment type="function">
    <text evidence="15">Mediates gamete interaction by affecting the vitelline coat.</text>
</comment>
<dbReference type="SUPFAM" id="SSF50494">
    <property type="entry name" value="Trypsin-like serine proteases"/>
    <property type="match status" value="1"/>
</dbReference>
<name>A0AAD1VJJ3_PELCU</name>
<sequence>MKSENNLSNKRREPLSNSEVWFIALLLMFICICVGLIVFAWLVIKDRPEDYVICEPNNAYNVSGTFKIVSGATYTVDLQNRTSSDFKLLAYDVQDMISEIYLAGQLSNEYKTANILEFRNGSVIVLFILHFTQIISNEEIQNELVDGIEGNHSQLTKTFLIDTSSVLIEDVIQSTTRPSTTDILLSSSPRPNTTTVQCQSFEKMCADFATCVHKELFCDGTSDCPDASDEQNNICESECDGQFLLSGDSGTFHSKNYPQPYDPDLSCRWIIRVKDGFSITFNFPSFDTEEYTDFLNIYEGVGRNKILRATLWGTNPGSVRIFSNQATAEFITDNNYNNNGFEAIYTIFAEGSVTNEEKIDCDFEDGFCYWMQDLDAYAEWERVNGPTYPPMSGPDVDHTFGNISGYYLTTPTGPGIRQRVCLISLPLRPLSEPYCLSFWYHMYGVDVYRFRVLITVNNTEKIMFEKEGNYGHNWNHGQVTLNETSEIVVAFDAIKNRGLSDIAIDDIGLKVGSCNESLYPQPTHVPTVPTTTTAPTDCGGPFELWEPNNTFSSLNYPNNYPNRASCVWYLNADIGKNIKLHFKTFDLENIYDVVEVRDGRGGNSLLLAVYTGYNPVVDVFSTTNQMTVYFTTDSSGTARGFLANFTTGYHLGLSEPCNITEFHCGDGECVPIATVCDKQLDCNDGSDEIKCVRFLNGGSNGLVQFRIQNEWYTTCADNWNEDISNNICNQLGQGNVNTTSTVPSEGKGPFVQLVQAEDGSFDLQTSDRCTNQSVIHVKCNPPECGKRLLDTANSKIVGGTDALPGAWPWVVSLYYNERQTCGASLVNEEWLVSAAHCVYGRNLVPSMWKAVLGLHTNLNLTGPQTVTRLIDQIIMNPHYNRRTKDSDLVMMHLQSRVNYTDYIQPICLPDGDQEFSLAMNCSIAGWGRLVSQGPIPNILQEAEIPLISSEKCQQLMPEYNITQNMICGGYDQGGIDTCQGDSGGPLMCLDNQRWFLVGVTSFGVGCAQPNRPGVYVRVTQFKDWIQNIFI</sequence>
<dbReference type="Pfam" id="PF00431">
    <property type="entry name" value="CUB"/>
    <property type="match status" value="2"/>
</dbReference>
<dbReference type="SMART" id="SM00020">
    <property type="entry name" value="Tryp_SPc"/>
    <property type="match status" value="1"/>
</dbReference>
<dbReference type="SUPFAM" id="SSF57424">
    <property type="entry name" value="LDL receptor-like module"/>
    <property type="match status" value="2"/>
</dbReference>
<dbReference type="AlphaFoldDB" id="A0AAD1VJJ3"/>
<feature type="domain" description="SEA" evidence="24">
    <location>
        <begin position="58"/>
        <end position="173"/>
    </location>
</feature>
<dbReference type="SMART" id="SM00192">
    <property type="entry name" value="LDLa"/>
    <property type="match status" value="2"/>
</dbReference>
<reference evidence="28" key="1">
    <citation type="submission" date="2022-03" db="EMBL/GenBank/DDBJ databases">
        <authorList>
            <person name="Alioto T."/>
            <person name="Alioto T."/>
            <person name="Gomez Garrido J."/>
        </authorList>
    </citation>
    <scope>NUCLEOTIDE SEQUENCE</scope>
</reference>
<dbReference type="EMBL" id="OW240912">
    <property type="protein sequence ID" value="CAH2219359.1"/>
    <property type="molecule type" value="Genomic_DNA"/>
</dbReference>
<comment type="similarity">
    <text evidence="2">Belongs to the DMBT1 family.</text>
</comment>
<evidence type="ECO:0000256" key="21">
    <source>
        <dbReference type="RuleBase" id="RU363034"/>
    </source>
</evidence>
<organism evidence="28 29">
    <name type="scientific">Pelobates cultripes</name>
    <name type="common">Western spadefoot toad</name>
    <dbReference type="NCBI Taxonomy" id="61616"/>
    <lineage>
        <taxon>Eukaryota</taxon>
        <taxon>Metazoa</taxon>
        <taxon>Chordata</taxon>
        <taxon>Craniata</taxon>
        <taxon>Vertebrata</taxon>
        <taxon>Euteleostomi</taxon>
        <taxon>Amphibia</taxon>
        <taxon>Batrachia</taxon>
        <taxon>Anura</taxon>
        <taxon>Pelobatoidea</taxon>
        <taxon>Pelobatidae</taxon>
        <taxon>Pelobates</taxon>
    </lineage>
</organism>
<dbReference type="SMART" id="SM00137">
    <property type="entry name" value="MAM"/>
    <property type="match status" value="1"/>
</dbReference>
<keyword evidence="11 20" id="KW-1015">Disulfide bond</keyword>
<dbReference type="InterPro" id="IPR035914">
    <property type="entry name" value="Sperma_CUB_dom_sf"/>
</dbReference>
<keyword evidence="10 22" id="KW-0472">Membrane</keyword>
<dbReference type="FunFam" id="2.60.120.290:FF:000043">
    <property type="entry name" value="Enteropeptidase"/>
    <property type="match status" value="1"/>
</dbReference>
<dbReference type="PROSITE" id="PS50060">
    <property type="entry name" value="MAM_2"/>
    <property type="match status" value="1"/>
</dbReference>
<dbReference type="InterPro" id="IPR023415">
    <property type="entry name" value="LDLR_class-A_CS"/>
</dbReference>
<dbReference type="GO" id="GO:0006508">
    <property type="term" value="P:proteolysis"/>
    <property type="evidence" value="ECO:0007669"/>
    <property type="project" value="UniProtKB-KW"/>
</dbReference>
<evidence type="ECO:0000256" key="18">
    <source>
        <dbReference type="ARBA" id="ARBA00075374"/>
    </source>
</evidence>
<dbReference type="Gene3D" id="2.60.120.290">
    <property type="entry name" value="Spermadhesin, CUB domain"/>
    <property type="match status" value="2"/>
</dbReference>
<dbReference type="InterPro" id="IPR036772">
    <property type="entry name" value="SRCR-like_dom_sf"/>
</dbReference>
<dbReference type="InterPro" id="IPR001190">
    <property type="entry name" value="SRCR"/>
</dbReference>
<evidence type="ECO:0000256" key="9">
    <source>
        <dbReference type="ARBA" id="ARBA00022989"/>
    </source>
</evidence>
<evidence type="ECO:0000256" key="6">
    <source>
        <dbReference type="ARBA" id="ARBA00022801"/>
    </source>
</evidence>
<dbReference type="InterPro" id="IPR009003">
    <property type="entry name" value="Peptidase_S1_PA"/>
</dbReference>
<feature type="domain" description="CUB" evidence="23">
    <location>
        <begin position="239"/>
        <end position="348"/>
    </location>
</feature>
<dbReference type="FunFam" id="3.10.250.10:FF:000029">
    <property type="entry name" value="Enteropeptidase"/>
    <property type="match status" value="1"/>
</dbReference>
<dbReference type="CDD" id="cd00112">
    <property type="entry name" value="LDLa"/>
    <property type="match status" value="2"/>
</dbReference>
<dbReference type="Proteomes" id="UP001295444">
    <property type="component" value="Chromosome 01"/>
</dbReference>
<dbReference type="GO" id="GO:0004252">
    <property type="term" value="F:serine-type endopeptidase activity"/>
    <property type="evidence" value="ECO:0007669"/>
    <property type="project" value="InterPro"/>
</dbReference>
<dbReference type="GO" id="GO:0016020">
    <property type="term" value="C:membrane"/>
    <property type="evidence" value="ECO:0007669"/>
    <property type="project" value="UniProtKB-SubCell"/>
</dbReference>
<comment type="subcellular location">
    <subcellularLocation>
        <location evidence="1">Membrane</location>
        <topology evidence="1">Single-pass type II membrane protein</topology>
    </subcellularLocation>
</comment>
<feature type="domain" description="CUB" evidence="23">
    <location>
        <begin position="538"/>
        <end position="648"/>
    </location>
</feature>
<evidence type="ECO:0000256" key="4">
    <source>
        <dbReference type="ARBA" id="ARBA00022692"/>
    </source>
</evidence>
<dbReference type="PROSITE" id="PS01180">
    <property type="entry name" value="CUB"/>
    <property type="match status" value="2"/>
</dbReference>
<dbReference type="InterPro" id="IPR000082">
    <property type="entry name" value="SEA_dom"/>
</dbReference>
<dbReference type="SUPFAM" id="SSF49899">
    <property type="entry name" value="Concanavalin A-like lectins/glucanases"/>
    <property type="match status" value="1"/>
</dbReference>
<dbReference type="InterPro" id="IPR036364">
    <property type="entry name" value="SEA_dom_sf"/>
</dbReference>
<dbReference type="PROSITE" id="PS50287">
    <property type="entry name" value="SRCR_2"/>
    <property type="match status" value="1"/>
</dbReference>
<dbReference type="SUPFAM" id="SSF49854">
    <property type="entry name" value="Spermadhesin, CUB domain"/>
    <property type="match status" value="2"/>
</dbReference>
<dbReference type="PROSITE" id="PS50240">
    <property type="entry name" value="TRYPSIN_DOM"/>
    <property type="match status" value="1"/>
</dbReference>
<dbReference type="InterPro" id="IPR018114">
    <property type="entry name" value="TRYPSIN_HIS"/>
</dbReference>
<keyword evidence="7 21" id="KW-0720">Serine protease</keyword>
<comment type="catalytic activity">
    <reaction evidence="14">
        <text>Preferential cleavage at 371-Gly-Ser-Arg-|-Trp-374 of glycoprotein gp43 in Xenopus laevis coelemic egg envelope to yield gp41.</text>
        <dbReference type="EC" id="3.4.21.120"/>
    </reaction>
</comment>
<dbReference type="InterPro" id="IPR000998">
    <property type="entry name" value="MAM_dom"/>
</dbReference>
<dbReference type="Pfam" id="PF00057">
    <property type="entry name" value="Ldl_recept_a"/>
    <property type="match status" value="2"/>
</dbReference>
<evidence type="ECO:0000256" key="7">
    <source>
        <dbReference type="ARBA" id="ARBA00022825"/>
    </source>
</evidence>
<evidence type="ECO:0000256" key="17">
    <source>
        <dbReference type="ARBA" id="ARBA00073429"/>
    </source>
</evidence>
<feature type="domain" description="SRCR" evidence="27">
    <location>
        <begin position="692"/>
        <end position="779"/>
    </location>
</feature>
<evidence type="ECO:0000256" key="14">
    <source>
        <dbReference type="ARBA" id="ARBA00050866"/>
    </source>
</evidence>
<evidence type="ECO:0000256" key="20">
    <source>
        <dbReference type="PROSITE-ProRule" id="PRU00196"/>
    </source>
</evidence>
<comment type="caution">
    <text evidence="20">Lacks conserved residue(s) required for the propagation of feature annotation.</text>
</comment>